<evidence type="ECO:0000256" key="3">
    <source>
        <dbReference type="SAM" id="MobiDB-lite"/>
    </source>
</evidence>
<feature type="domain" description="Shikimate dehydrogenase substrate binding N-terminal" evidence="4">
    <location>
        <begin position="29"/>
        <end position="112"/>
    </location>
</feature>
<dbReference type="InterPro" id="IPR046346">
    <property type="entry name" value="Aminoacid_DH-like_N_sf"/>
</dbReference>
<dbReference type="InterPro" id="IPR022893">
    <property type="entry name" value="Shikimate_DH_fam"/>
</dbReference>
<name>A0A1R1LEV5_9MICC</name>
<dbReference type="PANTHER" id="PTHR21089">
    <property type="entry name" value="SHIKIMATE DEHYDROGENASE"/>
    <property type="match status" value="1"/>
</dbReference>
<dbReference type="GO" id="GO:0019632">
    <property type="term" value="P:shikimate metabolic process"/>
    <property type="evidence" value="ECO:0007669"/>
    <property type="project" value="TreeGrafter"/>
</dbReference>
<comment type="pathway">
    <text evidence="1">Metabolic intermediate biosynthesis; chorismate biosynthesis; chorismate from D-erythrose 4-phosphate and phosphoenolpyruvate: step 4/7.</text>
</comment>
<protein>
    <recommendedName>
        <fullName evidence="4">Shikimate dehydrogenase substrate binding N-terminal domain-containing protein</fullName>
    </recommendedName>
</protein>
<dbReference type="InterPro" id="IPR036291">
    <property type="entry name" value="NAD(P)-bd_dom_sf"/>
</dbReference>
<comment type="caution">
    <text evidence="5">The sequence shown here is derived from an EMBL/GenBank/DDBJ whole genome shotgun (WGS) entry which is preliminary data.</text>
</comment>
<sequence length="321" mass="33116">MTAPDAADPRGSGRSSGSPGPDAGRRAAVLGHPIAHSMSPALHTAAYRMLDVAIGYEAIDTTLDQLDEVLARVRAEDGWTGLSVTMPLKGGTAERVDRLDGRAQALGVVNTVTVDGPVGERVLTGHNTDVDGIVNAVTHAGVRPGLRGAVLGGGGTASAAVAAMAALEAREVDLFVRDSARAANVRRVGRKVGVELTFCDWDDAVDQLPEADLVIATLPPRGADGLAAAMVQAHTAVRSGAVLLDAAYDPWPSALADHWARAGGVIVPGLEMLLYQAVEQVRLFVPERFAAGTASGGTGTEVDETALLDAMCDAVGLPRRE</sequence>
<proteinExistence type="predicted"/>
<dbReference type="Pfam" id="PF08501">
    <property type="entry name" value="Shikimate_dh_N"/>
    <property type="match status" value="1"/>
</dbReference>
<dbReference type="AlphaFoldDB" id="A0A1R1LEV5"/>
<dbReference type="GO" id="GO:0005829">
    <property type="term" value="C:cytosol"/>
    <property type="evidence" value="ECO:0007669"/>
    <property type="project" value="TreeGrafter"/>
</dbReference>
<evidence type="ECO:0000256" key="1">
    <source>
        <dbReference type="ARBA" id="ARBA00004871"/>
    </source>
</evidence>
<dbReference type="SUPFAM" id="SSF51735">
    <property type="entry name" value="NAD(P)-binding Rossmann-fold domains"/>
    <property type="match status" value="1"/>
</dbReference>
<evidence type="ECO:0000313" key="6">
    <source>
        <dbReference type="Proteomes" id="UP000187085"/>
    </source>
</evidence>
<dbReference type="STRING" id="554083.BKD30_05735"/>
<dbReference type="RefSeq" id="WP_076703077.1">
    <property type="nucleotide sequence ID" value="NZ_MRDE01000024.1"/>
</dbReference>
<reference evidence="5 6" key="1">
    <citation type="submission" date="2016-12" db="EMBL/GenBank/DDBJ databases">
        <title>Draft genome of Tersicoccus phoenicis 1P05MA.</title>
        <authorList>
            <person name="Nakajima Y."/>
            <person name="Yoshizawa S."/>
            <person name="Nakamura K."/>
            <person name="Ogura Y."/>
            <person name="Hayashi T."/>
            <person name="Kogure K."/>
        </authorList>
    </citation>
    <scope>NUCLEOTIDE SEQUENCE [LARGE SCALE GENOMIC DNA]</scope>
    <source>
        <strain evidence="5 6">1p05MA</strain>
    </source>
</reference>
<dbReference type="InterPro" id="IPR013708">
    <property type="entry name" value="Shikimate_DH-bd_N"/>
</dbReference>
<dbReference type="GO" id="GO:0009073">
    <property type="term" value="P:aromatic amino acid family biosynthetic process"/>
    <property type="evidence" value="ECO:0007669"/>
    <property type="project" value="UniProtKB-KW"/>
</dbReference>
<accession>A0A1R1LEV5</accession>
<dbReference type="Proteomes" id="UP000187085">
    <property type="component" value="Unassembled WGS sequence"/>
</dbReference>
<dbReference type="GO" id="GO:0004764">
    <property type="term" value="F:shikimate 3-dehydrogenase (NADP+) activity"/>
    <property type="evidence" value="ECO:0007669"/>
    <property type="project" value="InterPro"/>
</dbReference>
<dbReference type="Gene3D" id="3.40.50.10860">
    <property type="entry name" value="Leucine Dehydrogenase, chain A, domain 1"/>
    <property type="match status" value="1"/>
</dbReference>
<evidence type="ECO:0000256" key="2">
    <source>
        <dbReference type="ARBA" id="ARBA00023141"/>
    </source>
</evidence>
<dbReference type="Gene3D" id="3.40.50.720">
    <property type="entry name" value="NAD(P)-binding Rossmann-like Domain"/>
    <property type="match status" value="1"/>
</dbReference>
<gene>
    <name evidence="5" type="ORF">BKD30_05735</name>
</gene>
<keyword evidence="6" id="KW-1185">Reference proteome</keyword>
<organism evidence="5 6">
    <name type="scientific">Tersicoccus phoenicis</name>
    <dbReference type="NCBI Taxonomy" id="554083"/>
    <lineage>
        <taxon>Bacteria</taxon>
        <taxon>Bacillati</taxon>
        <taxon>Actinomycetota</taxon>
        <taxon>Actinomycetes</taxon>
        <taxon>Micrococcales</taxon>
        <taxon>Micrococcaceae</taxon>
        <taxon>Tersicoccus</taxon>
    </lineage>
</organism>
<keyword evidence="2" id="KW-0028">Amino-acid biosynthesis</keyword>
<dbReference type="GO" id="GO:0050661">
    <property type="term" value="F:NADP binding"/>
    <property type="evidence" value="ECO:0007669"/>
    <property type="project" value="TreeGrafter"/>
</dbReference>
<evidence type="ECO:0000259" key="4">
    <source>
        <dbReference type="Pfam" id="PF08501"/>
    </source>
</evidence>
<dbReference type="GO" id="GO:0009423">
    <property type="term" value="P:chorismate biosynthetic process"/>
    <property type="evidence" value="ECO:0007669"/>
    <property type="project" value="TreeGrafter"/>
</dbReference>
<dbReference type="EMBL" id="MRDE01000024">
    <property type="protein sequence ID" value="OMH26066.1"/>
    <property type="molecule type" value="Genomic_DNA"/>
</dbReference>
<feature type="region of interest" description="Disordered" evidence="3">
    <location>
        <begin position="1"/>
        <end position="26"/>
    </location>
</feature>
<keyword evidence="2" id="KW-0057">Aromatic amino acid biosynthesis</keyword>
<evidence type="ECO:0000313" key="5">
    <source>
        <dbReference type="EMBL" id="OMH26066.1"/>
    </source>
</evidence>
<dbReference type="SUPFAM" id="SSF53223">
    <property type="entry name" value="Aminoacid dehydrogenase-like, N-terminal domain"/>
    <property type="match status" value="1"/>
</dbReference>
<feature type="compositionally biased region" description="Low complexity" evidence="3">
    <location>
        <begin position="9"/>
        <end position="22"/>
    </location>
</feature>
<dbReference type="PANTHER" id="PTHR21089:SF1">
    <property type="entry name" value="BIFUNCTIONAL 3-DEHYDROQUINATE DEHYDRATASE_SHIKIMATE DEHYDROGENASE, CHLOROPLASTIC"/>
    <property type="match status" value="1"/>
</dbReference>